<dbReference type="InterPro" id="IPR037873">
    <property type="entry name" value="BamE-like"/>
</dbReference>
<comment type="caution">
    <text evidence="5">The sequence shown here is derived from an EMBL/GenBank/DDBJ whole genome shotgun (WGS) entry which is preliminary data.</text>
</comment>
<dbReference type="AlphaFoldDB" id="A0A840I5X7"/>
<evidence type="ECO:0000256" key="2">
    <source>
        <dbReference type="ARBA" id="ARBA00023136"/>
    </source>
</evidence>
<name>A0A840I5X7_9PROT</name>
<feature type="compositionally biased region" description="Gly residues" evidence="3">
    <location>
        <begin position="146"/>
        <end position="155"/>
    </location>
</feature>
<dbReference type="GO" id="GO:0019867">
    <property type="term" value="C:outer membrane"/>
    <property type="evidence" value="ECO:0007669"/>
    <property type="project" value="InterPro"/>
</dbReference>
<proteinExistence type="predicted"/>
<organism evidence="5 6">
    <name type="scientific">Parvularcula dongshanensis</name>
    <dbReference type="NCBI Taxonomy" id="1173995"/>
    <lineage>
        <taxon>Bacteria</taxon>
        <taxon>Pseudomonadati</taxon>
        <taxon>Pseudomonadota</taxon>
        <taxon>Alphaproteobacteria</taxon>
        <taxon>Parvularculales</taxon>
        <taxon>Parvularculaceae</taxon>
        <taxon>Parvularcula</taxon>
    </lineage>
</organism>
<dbReference type="PROSITE" id="PS51257">
    <property type="entry name" value="PROKAR_LIPOPROTEIN"/>
    <property type="match status" value="1"/>
</dbReference>
<keyword evidence="6" id="KW-1185">Reference proteome</keyword>
<evidence type="ECO:0000256" key="3">
    <source>
        <dbReference type="SAM" id="MobiDB-lite"/>
    </source>
</evidence>
<protein>
    <submittedName>
        <fullName evidence="5">Outer membrane protein assembly factor BamE (Lipoprotein component of BamABCDE complex)</fullName>
    </submittedName>
</protein>
<reference evidence="5 6" key="1">
    <citation type="submission" date="2020-08" db="EMBL/GenBank/DDBJ databases">
        <title>Genomic Encyclopedia of Type Strains, Phase IV (KMG-IV): sequencing the most valuable type-strain genomes for metagenomic binning, comparative biology and taxonomic classification.</title>
        <authorList>
            <person name="Goeker M."/>
        </authorList>
    </citation>
    <scope>NUCLEOTIDE SEQUENCE [LARGE SCALE GENOMIC DNA]</scope>
    <source>
        <strain evidence="5 6">DSM 102850</strain>
    </source>
</reference>
<keyword evidence="5" id="KW-0449">Lipoprotein</keyword>
<keyword evidence="1" id="KW-0732">Signal</keyword>
<evidence type="ECO:0000313" key="6">
    <source>
        <dbReference type="Proteomes" id="UP000563524"/>
    </source>
</evidence>
<sequence length="155" mass="16858">MRTLLLLALTLSLTACVSTRARHGYVIERGEDSLQAEVGIDTRESVLARYGEPSVRPAMSNDVWYYVSSATNSRAFYETQTTQRQVVAFNFDDEGRVASIDNYTLADGRDVNIVGRETPTRGKELSFLEQLIGGVGQMPGIPQGADPGGTGAPDR</sequence>
<feature type="domain" description="Outer membrane protein assembly factor BamE" evidence="4">
    <location>
        <begin position="35"/>
        <end position="100"/>
    </location>
</feature>
<dbReference type="Pfam" id="PF04355">
    <property type="entry name" value="BamE"/>
    <property type="match status" value="1"/>
</dbReference>
<dbReference type="EMBL" id="JACHOB010000004">
    <property type="protein sequence ID" value="MBB4659671.1"/>
    <property type="molecule type" value="Genomic_DNA"/>
</dbReference>
<keyword evidence="2" id="KW-0472">Membrane</keyword>
<feature type="region of interest" description="Disordered" evidence="3">
    <location>
        <begin position="136"/>
        <end position="155"/>
    </location>
</feature>
<dbReference type="RefSeq" id="WP_183818486.1">
    <property type="nucleotide sequence ID" value="NZ_JACHOB010000004.1"/>
</dbReference>
<evidence type="ECO:0000259" key="4">
    <source>
        <dbReference type="Pfam" id="PF04355"/>
    </source>
</evidence>
<dbReference type="Proteomes" id="UP000563524">
    <property type="component" value="Unassembled WGS sequence"/>
</dbReference>
<gene>
    <name evidence="5" type="ORF">GGQ59_002208</name>
</gene>
<evidence type="ECO:0000256" key="1">
    <source>
        <dbReference type="ARBA" id="ARBA00022729"/>
    </source>
</evidence>
<dbReference type="InterPro" id="IPR007450">
    <property type="entry name" value="BamE_dom"/>
</dbReference>
<accession>A0A840I5X7</accession>
<evidence type="ECO:0000313" key="5">
    <source>
        <dbReference type="EMBL" id="MBB4659671.1"/>
    </source>
</evidence>
<dbReference type="Gene3D" id="3.30.1450.10">
    <property type="match status" value="1"/>
</dbReference>